<gene>
    <name evidence="2" type="ORF">Acr_03g0009160</name>
</gene>
<dbReference type="EMBL" id="BJWL01000003">
    <property type="protein sequence ID" value="GFY84142.1"/>
    <property type="molecule type" value="Genomic_DNA"/>
</dbReference>
<evidence type="ECO:0000256" key="1">
    <source>
        <dbReference type="SAM" id="MobiDB-lite"/>
    </source>
</evidence>
<dbReference type="Proteomes" id="UP000585474">
    <property type="component" value="Unassembled WGS sequence"/>
</dbReference>
<name>A0A7J0ECS8_9ERIC</name>
<accession>A0A7J0ECS8</accession>
<feature type="compositionally biased region" description="Basic and acidic residues" evidence="1">
    <location>
        <begin position="114"/>
        <end position="139"/>
    </location>
</feature>
<keyword evidence="2" id="KW-0808">Transferase</keyword>
<dbReference type="AlphaFoldDB" id="A0A7J0ECS8"/>
<sequence>MGSAQSTRRGRDRARSGYSVARRFPGENQRQGTGGEVMGAASGCAESRLRGWVCDSLWVELDGGSDVCGRADGGVVIVCRAEDESGGAGGGNKGGSAGGRVGGWLCEGGGGGDASERVDGVGERERGGRKGYGDERERQGGGGRWWDVSA</sequence>
<proteinExistence type="predicted"/>
<keyword evidence="3" id="KW-1185">Reference proteome</keyword>
<evidence type="ECO:0000313" key="3">
    <source>
        <dbReference type="Proteomes" id="UP000585474"/>
    </source>
</evidence>
<feature type="region of interest" description="Disordered" evidence="1">
    <location>
        <begin position="1"/>
        <end position="35"/>
    </location>
</feature>
<feature type="compositionally biased region" description="Gly residues" evidence="1">
    <location>
        <begin position="86"/>
        <end position="113"/>
    </location>
</feature>
<feature type="region of interest" description="Disordered" evidence="1">
    <location>
        <begin position="83"/>
        <end position="150"/>
    </location>
</feature>
<reference evidence="2 3" key="1">
    <citation type="submission" date="2019-07" db="EMBL/GenBank/DDBJ databases">
        <title>De Novo Assembly of kiwifruit Actinidia rufa.</title>
        <authorList>
            <person name="Sugita-Konishi S."/>
            <person name="Sato K."/>
            <person name="Mori E."/>
            <person name="Abe Y."/>
            <person name="Kisaki G."/>
            <person name="Hamano K."/>
            <person name="Suezawa K."/>
            <person name="Otani M."/>
            <person name="Fukuda T."/>
            <person name="Manabe T."/>
            <person name="Gomi K."/>
            <person name="Tabuchi M."/>
            <person name="Akimitsu K."/>
            <person name="Kataoka I."/>
        </authorList>
    </citation>
    <scope>NUCLEOTIDE SEQUENCE [LARGE SCALE GENOMIC DNA]</scope>
    <source>
        <strain evidence="3">cv. Fuchu</strain>
    </source>
</reference>
<evidence type="ECO:0000313" key="2">
    <source>
        <dbReference type="EMBL" id="GFY84142.1"/>
    </source>
</evidence>
<dbReference type="GO" id="GO:0016740">
    <property type="term" value="F:transferase activity"/>
    <property type="evidence" value="ECO:0007669"/>
    <property type="project" value="UniProtKB-KW"/>
</dbReference>
<protein>
    <submittedName>
        <fullName evidence="2">UDP-Glycosyltransferase superfamily protein</fullName>
    </submittedName>
</protein>
<organism evidence="2 3">
    <name type="scientific">Actinidia rufa</name>
    <dbReference type="NCBI Taxonomy" id="165716"/>
    <lineage>
        <taxon>Eukaryota</taxon>
        <taxon>Viridiplantae</taxon>
        <taxon>Streptophyta</taxon>
        <taxon>Embryophyta</taxon>
        <taxon>Tracheophyta</taxon>
        <taxon>Spermatophyta</taxon>
        <taxon>Magnoliopsida</taxon>
        <taxon>eudicotyledons</taxon>
        <taxon>Gunneridae</taxon>
        <taxon>Pentapetalae</taxon>
        <taxon>asterids</taxon>
        <taxon>Ericales</taxon>
        <taxon>Actinidiaceae</taxon>
        <taxon>Actinidia</taxon>
    </lineage>
</organism>
<comment type="caution">
    <text evidence="2">The sequence shown here is derived from an EMBL/GenBank/DDBJ whole genome shotgun (WGS) entry which is preliminary data.</text>
</comment>